<evidence type="ECO:0000256" key="5">
    <source>
        <dbReference type="ARBA" id="ARBA00023065"/>
    </source>
</evidence>
<accession>A0A507SKP4</accession>
<gene>
    <name evidence="9" type="ORF">E1I18_02425</name>
</gene>
<keyword evidence="10" id="KW-1185">Reference proteome</keyword>
<evidence type="ECO:0000256" key="3">
    <source>
        <dbReference type="ARBA" id="ARBA00022448"/>
    </source>
</evidence>
<evidence type="ECO:0000313" key="9">
    <source>
        <dbReference type="EMBL" id="TQC51516.1"/>
    </source>
</evidence>
<organism evidence="9 10">
    <name type="scientific">Mycoplasmopsis mucosicanis</name>
    <dbReference type="NCBI Taxonomy" id="458208"/>
    <lineage>
        <taxon>Bacteria</taxon>
        <taxon>Bacillati</taxon>
        <taxon>Mycoplasmatota</taxon>
        <taxon>Mycoplasmoidales</taxon>
        <taxon>Metamycoplasmataceae</taxon>
        <taxon>Mycoplasmopsis</taxon>
    </lineage>
</organism>
<sequence length="305" mass="36358">MHLVKLLEKRKKLDFIHKRVLNNKNILLINIIKLTQNLKYFSKKALETRNLITEVNKYYKVSNWIIDSQQTSLLKKIFNKKSNTKKSFELFVYLTDEQKYGTDSYSRYERTLLEEAQNKSMHFITIGSRAYDFCKKNNFKIIKHFQSWSIDYQFILNFAELIKQAYIIDQYNKVNFVINSNKMHNHYFTILPLKLFNLQKLVGNNIEFDTKSISKVKIFPNIKDFYNNIVEQFILFSLQALFVESSFYQAKIGLITSNKINSELEESLLKLNKKIITAKREKEIEEINIITRKKESILDLRRDNG</sequence>
<dbReference type="EMBL" id="SMDN01000007">
    <property type="protein sequence ID" value="TQC51516.1"/>
    <property type="molecule type" value="Genomic_DNA"/>
</dbReference>
<dbReference type="NCBIfam" id="NF045933">
    <property type="entry name" value="MSC_0622_gamma"/>
    <property type="match status" value="1"/>
</dbReference>
<evidence type="ECO:0000256" key="2">
    <source>
        <dbReference type="ARBA" id="ARBA00007681"/>
    </source>
</evidence>
<keyword evidence="8" id="KW-0066">ATP synthesis</keyword>
<evidence type="ECO:0000313" key="10">
    <source>
        <dbReference type="Proteomes" id="UP000320801"/>
    </source>
</evidence>
<reference evidence="9 10" key="1">
    <citation type="submission" date="2019-03" db="EMBL/GenBank/DDBJ databases">
        <title>Characterization of a novel Mycoplasma cynos real-time PCR assay.</title>
        <authorList>
            <person name="Tallmadge R.L."/>
            <person name="Mitchell P.K."/>
            <person name="Goodman L."/>
        </authorList>
    </citation>
    <scope>NUCLEOTIDE SEQUENCE [LARGE SCALE GENOMIC DNA]</scope>
    <source>
        <strain evidence="9 10">1642</strain>
    </source>
</reference>
<keyword evidence="4" id="KW-0375">Hydrogen ion transport</keyword>
<dbReference type="InterPro" id="IPR035968">
    <property type="entry name" value="ATP_synth_F1_ATPase_gsu"/>
</dbReference>
<evidence type="ECO:0000256" key="7">
    <source>
        <dbReference type="ARBA" id="ARBA00023196"/>
    </source>
</evidence>
<evidence type="ECO:0000256" key="4">
    <source>
        <dbReference type="ARBA" id="ARBA00022781"/>
    </source>
</evidence>
<evidence type="ECO:0008006" key="11">
    <source>
        <dbReference type="Google" id="ProtNLM"/>
    </source>
</evidence>
<protein>
    <recommendedName>
        <fullName evidence="11">F0F1 ATP synthase subunit gamma</fullName>
    </recommendedName>
</protein>
<dbReference type="GO" id="GO:0046933">
    <property type="term" value="F:proton-transporting ATP synthase activity, rotational mechanism"/>
    <property type="evidence" value="ECO:0007669"/>
    <property type="project" value="InterPro"/>
</dbReference>
<evidence type="ECO:0000256" key="8">
    <source>
        <dbReference type="ARBA" id="ARBA00023310"/>
    </source>
</evidence>
<keyword evidence="7" id="KW-0139">CF(1)</keyword>
<dbReference type="SUPFAM" id="SSF52943">
    <property type="entry name" value="ATP synthase (F1-ATPase), gamma subunit"/>
    <property type="match status" value="1"/>
</dbReference>
<dbReference type="GO" id="GO:0045259">
    <property type="term" value="C:proton-transporting ATP synthase complex"/>
    <property type="evidence" value="ECO:0007669"/>
    <property type="project" value="UniProtKB-KW"/>
</dbReference>
<comment type="caution">
    <text evidence="9">The sequence shown here is derived from an EMBL/GenBank/DDBJ whole genome shotgun (WGS) entry which is preliminary data.</text>
</comment>
<keyword evidence="3" id="KW-0813">Transport</keyword>
<evidence type="ECO:0000256" key="1">
    <source>
        <dbReference type="ARBA" id="ARBA00004170"/>
    </source>
</evidence>
<evidence type="ECO:0000256" key="6">
    <source>
        <dbReference type="ARBA" id="ARBA00023136"/>
    </source>
</evidence>
<dbReference type="OrthoDB" id="400602at2"/>
<name>A0A507SKP4_9BACT</name>
<comment type="similarity">
    <text evidence="2">Belongs to the ATPase gamma chain family.</text>
</comment>
<dbReference type="Proteomes" id="UP000320801">
    <property type="component" value="Unassembled WGS sequence"/>
</dbReference>
<dbReference type="Gene3D" id="3.40.1380.10">
    <property type="match status" value="1"/>
</dbReference>
<keyword evidence="5" id="KW-0406">Ion transport</keyword>
<dbReference type="AlphaFoldDB" id="A0A507SKP4"/>
<proteinExistence type="inferred from homology"/>
<dbReference type="RefSeq" id="WP_141484009.1">
    <property type="nucleotide sequence ID" value="NZ_SMDN01000007.1"/>
</dbReference>
<comment type="subcellular location">
    <subcellularLocation>
        <location evidence="1">Membrane</location>
        <topology evidence="1">Peripheral membrane protein</topology>
    </subcellularLocation>
</comment>
<keyword evidence="6" id="KW-0472">Membrane</keyword>